<protein>
    <recommendedName>
        <fullName evidence="5">Lipoprotein</fullName>
    </recommendedName>
</protein>
<dbReference type="InterPro" id="IPR029046">
    <property type="entry name" value="LolA/LolB/LppX"/>
</dbReference>
<comment type="caution">
    <text evidence="3">The sequence shown here is derived from an EMBL/GenBank/DDBJ whole genome shotgun (WGS) entry which is preliminary data.</text>
</comment>
<organism evidence="3 4">
    <name type="scientific">Saccharopolyspora erythraea</name>
    <name type="common">Streptomyces erythraeus</name>
    <dbReference type="NCBI Taxonomy" id="1836"/>
    <lineage>
        <taxon>Bacteria</taxon>
        <taxon>Bacillati</taxon>
        <taxon>Actinomycetota</taxon>
        <taxon>Actinomycetes</taxon>
        <taxon>Pseudonocardiales</taxon>
        <taxon>Pseudonocardiaceae</taxon>
        <taxon>Saccharopolyspora</taxon>
    </lineage>
</organism>
<dbReference type="Proteomes" id="UP001500729">
    <property type="component" value="Unassembled WGS sequence"/>
</dbReference>
<feature type="compositionally biased region" description="Polar residues" evidence="1">
    <location>
        <begin position="230"/>
        <end position="239"/>
    </location>
</feature>
<evidence type="ECO:0000256" key="2">
    <source>
        <dbReference type="SAM" id="SignalP"/>
    </source>
</evidence>
<evidence type="ECO:0000256" key="1">
    <source>
        <dbReference type="SAM" id="MobiDB-lite"/>
    </source>
</evidence>
<reference evidence="3 4" key="1">
    <citation type="journal article" date="2019" name="Int. J. Syst. Evol. Microbiol.">
        <title>The Global Catalogue of Microorganisms (GCM) 10K type strain sequencing project: providing services to taxonomists for standard genome sequencing and annotation.</title>
        <authorList>
            <consortium name="The Broad Institute Genomics Platform"/>
            <consortium name="The Broad Institute Genome Sequencing Center for Infectious Disease"/>
            <person name="Wu L."/>
            <person name="Ma J."/>
        </authorList>
    </citation>
    <scope>NUCLEOTIDE SEQUENCE [LARGE SCALE GENOMIC DNA]</scope>
    <source>
        <strain evidence="3 4">JCM 10303</strain>
    </source>
</reference>
<feature type="signal peptide" evidence="2">
    <location>
        <begin position="1"/>
        <end position="23"/>
    </location>
</feature>
<sequence>MPRAGIAVAVSAGLVLLAAACSAPPPRPAPGAIARPDPRPAAAPLIDALNQRIGEHGSVRGTVTGDLGLLGELTAENSVNYRKPLADLSLTGHNQPRNQPKQRVEVVVVDGVGYLNSPMTRPQPDRPWLRIVPGGSDFASKLLSPAVGQLREAVDPRAAFADVEQATRIQSSGPDQVDGKPVTRYDLRVVAPGGERGYQLWVDEAGLPARFSATHNVAQAGRVSLTSTYRDWGTPTNIQAPPDNLVGAFPEGPPPQTERPPG</sequence>
<dbReference type="SUPFAM" id="SSF89392">
    <property type="entry name" value="Prokaryotic lipoproteins and lipoprotein localization factors"/>
    <property type="match status" value="1"/>
</dbReference>
<feature type="region of interest" description="Disordered" evidence="1">
    <location>
        <begin position="230"/>
        <end position="262"/>
    </location>
</feature>
<evidence type="ECO:0000313" key="3">
    <source>
        <dbReference type="EMBL" id="GAA0530063.1"/>
    </source>
</evidence>
<proteinExistence type="predicted"/>
<keyword evidence="2" id="KW-0732">Signal</keyword>
<feature type="chain" id="PRO_5047002050" description="Lipoprotein" evidence="2">
    <location>
        <begin position="24"/>
        <end position="262"/>
    </location>
</feature>
<dbReference type="EMBL" id="BAAAGS010000018">
    <property type="protein sequence ID" value="GAA0530063.1"/>
    <property type="molecule type" value="Genomic_DNA"/>
</dbReference>
<name>A0ABN1CZC0_SACER</name>
<dbReference type="Gene3D" id="2.50.20.20">
    <property type="match status" value="1"/>
</dbReference>
<accession>A0ABN1CZC0</accession>
<dbReference type="RefSeq" id="WP_009949670.1">
    <property type="nucleotide sequence ID" value="NZ_BAAAGS010000018.1"/>
</dbReference>
<evidence type="ECO:0008006" key="5">
    <source>
        <dbReference type="Google" id="ProtNLM"/>
    </source>
</evidence>
<gene>
    <name evidence="3" type="ORF">GCM10009533_31660</name>
</gene>
<dbReference type="PROSITE" id="PS51257">
    <property type="entry name" value="PROKAR_LIPOPROTEIN"/>
    <property type="match status" value="1"/>
</dbReference>
<keyword evidence="4" id="KW-1185">Reference proteome</keyword>
<feature type="compositionally biased region" description="Pro residues" evidence="1">
    <location>
        <begin position="251"/>
        <end position="262"/>
    </location>
</feature>
<evidence type="ECO:0000313" key="4">
    <source>
        <dbReference type="Proteomes" id="UP001500729"/>
    </source>
</evidence>